<accession>A0ABV9JH15</accession>
<comment type="caution">
    <text evidence="2">The sequence shown here is derived from an EMBL/GenBank/DDBJ whole genome shotgun (WGS) entry which is preliminary data.</text>
</comment>
<evidence type="ECO:0008006" key="4">
    <source>
        <dbReference type="Google" id="ProtNLM"/>
    </source>
</evidence>
<gene>
    <name evidence="2" type="ORF">ACFO3I_02135</name>
</gene>
<reference evidence="3" key="1">
    <citation type="journal article" date="2019" name="Int. J. Syst. Evol. Microbiol.">
        <title>The Global Catalogue of Microorganisms (GCM) 10K type strain sequencing project: providing services to taxonomists for standard genome sequencing and annotation.</title>
        <authorList>
            <consortium name="The Broad Institute Genomics Platform"/>
            <consortium name="The Broad Institute Genome Sequencing Center for Infectious Disease"/>
            <person name="Wu L."/>
            <person name="Ma J."/>
        </authorList>
    </citation>
    <scope>NUCLEOTIDE SEQUENCE [LARGE SCALE GENOMIC DNA]</scope>
    <source>
        <strain evidence="3">DT28</strain>
    </source>
</reference>
<dbReference type="Proteomes" id="UP001595962">
    <property type="component" value="Unassembled WGS sequence"/>
</dbReference>
<keyword evidence="3" id="KW-1185">Reference proteome</keyword>
<protein>
    <recommendedName>
        <fullName evidence="4">Flagellar FliJ protein</fullName>
    </recommendedName>
</protein>
<proteinExistence type="predicted"/>
<keyword evidence="1" id="KW-0175">Coiled coil</keyword>
<evidence type="ECO:0000256" key="1">
    <source>
        <dbReference type="SAM" id="Coils"/>
    </source>
</evidence>
<dbReference type="Gene3D" id="1.10.287.1700">
    <property type="match status" value="1"/>
</dbReference>
<feature type="coiled-coil region" evidence="1">
    <location>
        <begin position="70"/>
        <end position="121"/>
    </location>
</feature>
<sequence>MLKQYLQLQQQNLLQMAERQNQLAQHSQLEEHRLQLLSGHIQQLERSYQMKSALGLQNLASMQNVLWDMQQQQQDKVQQSQQELQQQQQVCRKQAAFSKGIECLIERRELVQQEKQQRQEQVQADELAMQLHQRGRQLA</sequence>
<organism evidence="2 3">
    <name type="scientific">Rheinheimera marina</name>
    <dbReference type="NCBI Taxonomy" id="1774958"/>
    <lineage>
        <taxon>Bacteria</taxon>
        <taxon>Pseudomonadati</taxon>
        <taxon>Pseudomonadota</taxon>
        <taxon>Gammaproteobacteria</taxon>
        <taxon>Chromatiales</taxon>
        <taxon>Chromatiaceae</taxon>
        <taxon>Rheinheimera</taxon>
    </lineage>
</organism>
<evidence type="ECO:0000313" key="2">
    <source>
        <dbReference type="EMBL" id="MFC4653816.1"/>
    </source>
</evidence>
<dbReference type="RefSeq" id="WP_377331376.1">
    <property type="nucleotide sequence ID" value="NZ_JBHSGB010000002.1"/>
</dbReference>
<dbReference type="InterPro" id="IPR053716">
    <property type="entry name" value="Flag_assembly_chemotaxis_eff"/>
</dbReference>
<evidence type="ECO:0000313" key="3">
    <source>
        <dbReference type="Proteomes" id="UP001595962"/>
    </source>
</evidence>
<dbReference type="EMBL" id="JBHSGB010000002">
    <property type="protein sequence ID" value="MFC4653816.1"/>
    <property type="molecule type" value="Genomic_DNA"/>
</dbReference>
<name>A0ABV9JH15_9GAMM</name>